<dbReference type="GO" id="GO:0005886">
    <property type="term" value="C:plasma membrane"/>
    <property type="evidence" value="ECO:0007669"/>
    <property type="project" value="TreeGrafter"/>
</dbReference>
<feature type="domain" description="Phospholipid/glycerol acyltransferase" evidence="4">
    <location>
        <begin position="33"/>
        <end position="143"/>
    </location>
</feature>
<dbReference type="InterPro" id="IPR002123">
    <property type="entry name" value="Plipid/glycerol_acylTrfase"/>
</dbReference>
<dbReference type="SMART" id="SM00563">
    <property type="entry name" value="PlsC"/>
    <property type="match status" value="1"/>
</dbReference>
<dbReference type="CDD" id="cd07989">
    <property type="entry name" value="LPLAT_AGPAT-like"/>
    <property type="match status" value="1"/>
</dbReference>
<dbReference type="GO" id="GO:0003841">
    <property type="term" value="F:1-acylglycerol-3-phosphate O-acyltransferase activity"/>
    <property type="evidence" value="ECO:0007669"/>
    <property type="project" value="TreeGrafter"/>
</dbReference>
<keyword evidence="2 5" id="KW-0012">Acyltransferase</keyword>
<gene>
    <name evidence="5" type="ORF">C7S10_19605</name>
</gene>
<evidence type="ECO:0000313" key="5">
    <source>
        <dbReference type="EMBL" id="PUA79358.1"/>
    </source>
</evidence>
<accession>A0A2R7YSG8</accession>
<proteinExistence type="predicted"/>
<dbReference type="AlphaFoldDB" id="A0A2R7YSG8"/>
<dbReference type="OrthoDB" id="9808424at2"/>
<keyword evidence="1 5" id="KW-0808">Transferase</keyword>
<name>A0A2R7YSG8_9ACTN</name>
<feature type="compositionally biased region" description="Low complexity" evidence="3">
    <location>
        <begin position="233"/>
        <end position="250"/>
    </location>
</feature>
<comment type="caution">
    <text evidence="5">The sequence shown here is derived from an EMBL/GenBank/DDBJ whole genome shotgun (WGS) entry which is preliminary data.</text>
</comment>
<protein>
    <submittedName>
        <fullName evidence="5">1-acyl-sn-glycerol-3-phosphate acyltransferase</fullName>
    </submittedName>
</protein>
<evidence type="ECO:0000256" key="2">
    <source>
        <dbReference type="ARBA" id="ARBA00023315"/>
    </source>
</evidence>
<feature type="region of interest" description="Disordered" evidence="3">
    <location>
        <begin position="206"/>
        <end position="250"/>
    </location>
</feature>
<dbReference type="PANTHER" id="PTHR10434">
    <property type="entry name" value="1-ACYL-SN-GLYCEROL-3-PHOSPHATE ACYLTRANSFERASE"/>
    <property type="match status" value="1"/>
</dbReference>
<dbReference type="EMBL" id="PYXZ01000011">
    <property type="protein sequence ID" value="PUA79358.1"/>
    <property type="molecule type" value="Genomic_DNA"/>
</dbReference>
<dbReference type="Pfam" id="PF01553">
    <property type="entry name" value="Acyltransferase"/>
    <property type="match status" value="1"/>
</dbReference>
<evidence type="ECO:0000259" key="4">
    <source>
        <dbReference type="SMART" id="SM00563"/>
    </source>
</evidence>
<dbReference type="Proteomes" id="UP000244867">
    <property type="component" value="Unassembled WGS sequence"/>
</dbReference>
<evidence type="ECO:0000256" key="3">
    <source>
        <dbReference type="SAM" id="MobiDB-lite"/>
    </source>
</evidence>
<evidence type="ECO:0000256" key="1">
    <source>
        <dbReference type="ARBA" id="ARBA00022679"/>
    </source>
</evidence>
<reference evidence="5 6" key="1">
    <citation type="submission" date="2018-03" db="EMBL/GenBank/DDBJ databases">
        <authorList>
            <person name="Keele B.F."/>
        </authorList>
    </citation>
    <scope>NUCLEOTIDE SEQUENCE [LARGE SCALE GENOMIC DNA]</scope>
    <source>
        <strain evidence="5 6">IB-3</strain>
    </source>
</reference>
<evidence type="ECO:0000313" key="6">
    <source>
        <dbReference type="Proteomes" id="UP000244867"/>
    </source>
</evidence>
<dbReference type="PANTHER" id="PTHR10434:SF11">
    <property type="entry name" value="1-ACYL-SN-GLYCEROL-3-PHOSPHATE ACYLTRANSFERASE"/>
    <property type="match status" value="1"/>
</dbReference>
<keyword evidence="6" id="KW-1185">Reference proteome</keyword>
<dbReference type="GO" id="GO:0006654">
    <property type="term" value="P:phosphatidic acid biosynthetic process"/>
    <property type="evidence" value="ECO:0007669"/>
    <property type="project" value="TreeGrafter"/>
</dbReference>
<organism evidence="5 6">
    <name type="scientific">Nocardioides currus</name>
    <dbReference type="NCBI Taxonomy" id="2133958"/>
    <lineage>
        <taxon>Bacteria</taxon>
        <taxon>Bacillati</taxon>
        <taxon>Actinomycetota</taxon>
        <taxon>Actinomycetes</taxon>
        <taxon>Propionibacteriales</taxon>
        <taxon>Nocardioidaceae</taxon>
        <taxon>Nocardioides</taxon>
    </lineage>
</organism>
<sequence length="250" mass="26690">MLRGLRPVFRAGIGAYWDLHLHGTVRVPTAGPAIFASNHAGWLDGPLLAIVSPRPVHALTKQEMFDGRLGAFLRGAGQIPLDRFGADPSAVKTCLRVLADGGAVGIFPEGTRGAGELEVFHHGVTYLALVSGAPVVPVTQVGTRLPGGRSSSLPPRGSRIDVSYGEAWRTTRTPWPRTREHTLATSALLWEHLREQQASALAHLGRRLPGPLPVGDREEEPDTGFVRHPDIVATPPHQQAATAADQQGAP</sequence>
<dbReference type="SUPFAM" id="SSF69593">
    <property type="entry name" value="Glycerol-3-phosphate (1)-acyltransferase"/>
    <property type="match status" value="1"/>
</dbReference>